<feature type="region of interest" description="Disordered" evidence="1">
    <location>
        <begin position="1"/>
        <end position="23"/>
    </location>
</feature>
<organism evidence="2 3">
    <name type="scientific">Streptomyces asoensis</name>
    <dbReference type="NCBI Taxonomy" id="249586"/>
    <lineage>
        <taxon>Bacteria</taxon>
        <taxon>Bacillati</taxon>
        <taxon>Actinomycetota</taxon>
        <taxon>Actinomycetes</taxon>
        <taxon>Kitasatosporales</taxon>
        <taxon>Streptomycetaceae</taxon>
        <taxon>Streptomyces</taxon>
    </lineage>
</organism>
<sequence length="127" mass="14824">MSRTVHHVRLRHRVRPDDRPSQRWGWSTGHRLGELRYSARELARARRERRRPVPVPLVCAFRSYTFPRSLNARIDGPYESRARAALSVFRSTARNELRAAPSGALLSAAEDLDHPPTRHRHRNVWDC</sequence>
<feature type="compositionally biased region" description="Basic residues" evidence="1">
    <location>
        <begin position="117"/>
        <end position="127"/>
    </location>
</feature>
<dbReference type="Proteomes" id="UP000502665">
    <property type="component" value="Chromosome"/>
</dbReference>
<feature type="region of interest" description="Disordered" evidence="1">
    <location>
        <begin position="108"/>
        <end position="127"/>
    </location>
</feature>
<dbReference type="AlphaFoldDB" id="A0A6M4WMQ5"/>
<keyword evidence="3" id="KW-1185">Reference proteome</keyword>
<name>A0A6M4WMQ5_9ACTN</name>
<evidence type="ECO:0000256" key="1">
    <source>
        <dbReference type="SAM" id="MobiDB-lite"/>
    </source>
</evidence>
<reference evidence="2" key="1">
    <citation type="submission" date="2020-03" db="EMBL/GenBank/DDBJ databases">
        <title>Molecular networking-based the target discovery of potent antiproliferative macrolactams: 5/6/7/16 polycyclic ansamycins and glycosylated trienomycin from Streptomyces cacaoi subsp. asoensis.</title>
        <authorList>
            <person name="Liu L.-L."/>
        </authorList>
    </citation>
    <scope>NUCLEOTIDE SEQUENCE [LARGE SCALE GENOMIC DNA]</scope>
    <source>
        <strain evidence="2">H2S5</strain>
    </source>
</reference>
<dbReference type="EMBL" id="CP049838">
    <property type="protein sequence ID" value="QJT01021.1"/>
    <property type="molecule type" value="Genomic_DNA"/>
</dbReference>
<evidence type="ECO:0000313" key="3">
    <source>
        <dbReference type="Proteomes" id="UP000502665"/>
    </source>
</evidence>
<evidence type="ECO:0000313" key="2">
    <source>
        <dbReference type="EMBL" id="QJT01021.1"/>
    </source>
</evidence>
<accession>A0A6M4WMQ5</accession>
<proteinExistence type="predicted"/>
<dbReference type="RefSeq" id="WP_171396621.1">
    <property type="nucleotide sequence ID" value="NZ_CP049838.1"/>
</dbReference>
<protein>
    <submittedName>
        <fullName evidence="2">Uncharacterized protein</fullName>
    </submittedName>
</protein>
<feature type="compositionally biased region" description="Basic residues" evidence="1">
    <location>
        <begin position="1"/>
        <end position="14"/>
    </location>
</feature>
<gene>
    <name evidence="2" type="ORF">G9272_12450</name>
</gene>